<sequence length="87" mass="9381">MTTILIDHRVESSDGWKPSVDDHAAVRAEHGSEGYRLFRDTDDPNRVVVPFEWADAERARASVGLTGHAASRTAGPTAAATVRRPAA</sequence>
<feature type="region of interest" description="Disordered" evidence="1">
    <location>
        <begin position="67"/>
        <end position="87"/>
    </location>
</feature>
<dbReference type="Pfam" id="PF03992">
    <property type="entry name" value="ABM"/>
    <property type="match status" value="1"/>
</dbReference>
<feature type="compositionally biased region" description="Low complexity" evidence="1">
    <location>
        <begin position="69"/>
        <end position="87"/>
    </location>
</feature>
<accession>A0ABD5XLR3</accession>
<keyword evidence="3" id="KW-0503">Monooxygenase</keyword>
<evidence type="ECO:0000313" key="4">
    <source>
        <dbReference type="Proteomes" id="UP001596368"/>
    </source>
</evidence>
<proteinExistence type="predicted"/>
<keyword evidence="3" id="KW-0560">Oxidoreductase</keyword>
<dbReference type="GeneID" id="81122385"/>
<dbReference type="InterPro" id="IPR011008">
    <property type="entry name" value="Dimeric_a/b-barrel"/>
</dbReference>
<comment type="caution">
    <text evidence="3">The sequence shown here is derived from an EMBL/GenBank/DDBJ whole genome shotgun (WGS) entry which is preliminary data.</text>
</comment>
<dbReference type="SUPFAM" id="SSF54909">
    <property type="entry name" value="Dimeric alpha+beta barrel"/>
    <property type="match status" value="1"/>
</dbReference>
<evidence type="ECO:0000259" key="2">
    <source>
        <dbReference type="Pfam" id="PF03992"/>
    </source>
</evidence>
<dbReference type="Gene3D" id="3.30.70.100">
    <property type="match status" value="1"/>
</dbReference>
<reference evidence="3 4" key="1">
    <citation type="journal article" date="2019" name="Int. J. Syst. Evol. Microbiol.">
        <title>The Global Catalogue of Microorganisms (GCM) 10K type strain sequencing project: providing services to taxonomists for standard genome sequencing and annotation.</title>
        <authorList>
            <consortium name="The Broad Institute Genomics Platform"/>
            <consortium name="The Broad Institute Genome Sequencing Center for Infectious Disease"/>
            <person name="Wu L."/>
            <person name="Ma J."/>
        </authorList>
    </citation>
    <scope>NUCLEOTIDE SEQUENCE [LARGE SCALE GENOMIC DNA]</scope>
    <source>
        <strain evidence="3 4">DT92</strain>
    </source>
</reference>
<protein>
    <submittedName>
        <fullName evidence="3">Antibiotic biosynthesis monooxygenase</fullName>
    </submittedName>
</protein>
<organism evidence="3 4">
    <name type="scientific">Halobaculum litoreum</name>
    <dbReference type="NCBI Taxonomy" id="3031998"/>
    <lineage>
        <taxon>Archaea</taxon>
        <taxon>Methanobacteriati</taxon>
        <taxon>Methanobacteriota</taxon>
        <taxon>Stenosarchaea group</taxon>
        <taxon>Halobacteria</taxon>
        <taxon>Halobacteriales</taxon>
        <taxon>Haloferacaceae</taxon>
        <taxon>Halobaculum</taxon>
    </lineage>
</organism>
<evidence type="ECO:0000313" key="3">
    <source>
        <dbReference type="EMBL" id="MFC7136125.1"/>
    </source>
</evidence>
<keyword evidence="4" id="KW-1185">Reference proteome</keyword>
<dbReference type="AlphaFoldDB" id="A0ABD5XLR3"/>
<evidence type="ECO:0000256" key="1">
    <source>
        <dbReference type="SAM" id="MobiDB-lite"/>
    </source>
</evidence>
<gene>
    <name evidence="3" type="ORF">ACFQRB_05330</name>
</gene>
<dbReference type="EMBL" id="JBHSZG010000001">
    <property type="protein sequence ID" value="MFC7136125.1"/>
    <property type="molecule type" value="Genomic_DNA"/>
</dbReference>
<dbReference type="RefSeq" id="WP_284012396.1">
    <property type="nucleotide sequence ID" value="NZ_CP126156.1"/>
</dbReference>
<feature type="domain" description="ABM" evidence="2">
    <location>
        <begin position="20"/>
        <end position="69"/>
    </location>
</feature>
<dbReference type="Proteomes" id="UP001596368">
    <property type="component" value="Unassembled WGS sequence"/>
</dbReference>
<dbReference type="InterPro" id="IPR007138">
    <property type="entry name" value="ABM_dom"/>
</dbReference>
<name>A0ABD5XLR3_9EURY</name>
<dbReference type="GO" id="GO:0004497">
    <property type="term" value="F:monooxygenase activity"/>
    <property type="evidence" value="ECO:0007669"/>
    <property type="project" value="UniProtKB-KW"/>
</dbReference>